<organism evidence="3 4">
    <name type="scientific">Candidatus Bilophila faecipullorum</name>
    <dbReference type="NCBI Taxonomy" id="2838482"/>
    <lineage>
        <taxon>Bacteria</taxon>
        <taxon>Pseudomonadati</taxon>
        <taxon>Thermodesulfobacteriota</taxon>
        <taxon>Desulfovibrionia</taxon>
        <taxon>Desulfovibrionales</taxon>
        <taxon>Desulfovibrionaceae</taxon>
        <taxon>Bilophila</taxon>
    </lineage>
</organism>
<dbReference type="Gene3D" id="2.60.120.10">
    <property type="entry name" value="Jelly Rolls"/>
    <property type="match status" value="1"/>
</dbReference>
<dbReference type="CDD" id="cd02221">
    <property type="entry name" value="cupin_TM1287-like"/>
    <property type="match status" value="1"/>
</dbReference>
<dbReference type="AlphaFoldDB" id="A0A9D1R1R4"/>
<evidence type="ECO:0000313" key="3">
    <source>
        <dbReference type="EMBL" id="HIW79893.1"/>
    </source>
</evidence>
<name>A0A9D1R1R4_9BACT</name>
<dbReference type="GO" id="GO:0046872">
    <property type="term" value="F:metal ion binding"/>
    <property type="evidence" value="ECO:0007669"/>
    <property type="project" value="UniProtKB-KW"/>
</dbReference>
<dbReference type="InterPro" id="IPR051610">
    <property type="entry name" value="GPI/OXD"/>
</dbReference>
<reference evidence="3" key="2">
    <citation type="submission" date="2021-04" db="EMBL/GenBank/DDBJ databases">
        <authorList>
            <person name="Gilroy R."/>
        </authorList>
    </citation>
    <scope>NUCLEOTIDE SEQUENCE</scope>
    <source>
        <strain evidence="3">ChiSxjej5B17-1746</strain>
    </source>
</reference>
<keyword evidence="1" id="KW-0479">Metal-binding</keyword>
<gene>
    <name evidence="3" type="ORF">H9874_12240</name>
</gene>
<evidence type="ECO:0000256" key="1">
    <source>
        <dbReference type="ARBA" id="ARBA00022723"/>
    </source>
</evidence>
<dbReference type="EMBL" id="DXGI01000458">
    <property type="protein sequence ID" value="HIW79893.1"/>
    <property type="molecule type" value="Genomic_DNA"/>
</dbReference>
<accession>A0A9D1R1R4</accession>
<dbReference type="InterPro" id="IPR014710">
    <property type="entry name" value="RmlC-like_jellyroll"/>
</dbReference>
<proteinExistence type="predicted"/>
<evidence type="ECO:0000313" key="4">
    <source>
        <dbReference type="Proteomes" id="UP000824264"/>
    </source>
</evidence>
<dbReference type="PANTHER" id="PTHR35848">
    <property type="entry name" value="OXALATE-BINDING PROTEIN"/>
    <property type="match status" value="1"/>
</dbReference>
<evidence type="ECO:0000259" key="2">
    <source>
        <dbReference type="Pfam" id="PF07883"/>
    </source>
</evidence>
<dbReference type="InterPro" id="IPR013096">
    <property type="entry name" value="Cupin_2"/>
</dbReference>
<feature type="domain" description="Cupin type-2" evidence="2">
    <location>
        <begin position="42"/>
        <end position="109"/>
    </location>
</feature>
<dbReference type="SUPFAM" id="SSF51182">
    <property type="entry name" value="RmlC-like cupins"/>
    <property type="match status" value="1"/>
</dbReference>
<sequence length="114" mass="12659">MIRHFDELQTMNAPHKGGKGSIQAALLLNEDEFEGKGRVFNHCVLKPGCSVGLHRHVNDFEVYYILKGKGVYNDNGTLVPVVAGDVTICKNGEEHMLENNSDDDLEFIALILYA</sequence>
<protein>
    <submittedName>
        <fullName evidence="3">Cupin domain-containing protein</fullName>
    </submittedName>
</protein>
<reference evidence="3" key="1">
    <citation type="journal article" date="2021" name="PeerJ">
        <title>Extensive microbial diversity within the chicken gut microbiome revealed by metagenomics and culture.</title>
        <authorList>
            <person name="Gilroy R."/>
            <person name="Ravi A."/>
            <person name="Getino M."/>
            <person name="Pursley I."/>
            <person name="Horton D.L."/>
            <person name="Alikhan N.F."/>
            <person name="Baker D."/>
            <person name="Gharbi K."/>
            <person name="Hall N."/>
            <person name="Watson M."/>
            <person name="Adriaenssens E.M."/>
            <person name="Foster-Nyarko E."/>
            <person name="Jarju S."/>
            <person name="Secka A."/>
            <person name="Antonio M."/>
            <person name="Oren A."/>
            <person name="Chaudhuri R.R."/>
            <person name="La Ragione R."/>
            <person name="Hildebrand F."/>
            <person name="Pallen M.J."/>
        </authorList>
    </citation>
    <scope>NUCLEOTIDE SEQUENCE</scope>
    <source>
        <strain evidence="3">ChiSxjej5B17-1746</strain>
    </source>
</reference>
<dbReference type="Proteomes" id="UP000824264">
    <property type="component" value="Unassembled WGS sequence"/>
</dbReference>
<dbReference type="PANTHER" id="PTHR35848:SF6">
    <property type="entry name" value="CUPIN TYPE-2 DOMAIN-CONTAINING PROTEIN"/>
    <property type="match status" value="1"/>
</dbReference>
<dbReference type="InterPro" id="IPR011051">
    <property type="entry name" value="RmlC_Cupin_sf"/>
</dbReference>
<dbReference type="Pfam" id="PF07883">
    <property type="entry name" value="Cupin_2"/>
    <property type="match status" value="1"/>
</dbReference>
<comment type="caution">
    <text evidence="3">The sequence shown here is derived from an EMBL/GenBank/DDBJ whole genome shotgun (WGS) entry which is preliminary data.</text>
</comment>